<dbReference type="Gene3D" id="2.130.10.10">
    <property type="entry name" value="YVTN repeat-like/Quinoprotein amine dehydrogenase"/>
    <property type="match status" value="1"/>
</dbReference>
<dbReference type="Pfam" id="PF00400">
    <property type="entry name" value="WD40"/>
    <property type="match status" value="1"/>
</dbReference>
<feature type="region of interest" description="Disordered" evidence="2">
    <location>
        <begin position="67"/>
        <end position="106"/>
    </location>
</feature>
<dbReference type="PROSITE" id="PS51257">
    <property type="entry name" value="PROKAR_LIPOPROTEIN"/>
    <property type="match status" value="1"/>
</dbReference>
<dbReference type="Gramene" id="TVU25698">
    <property type="protein sequence ID" value="TVU25698"/>
    <property type="gene ID" value="EJB05_28203"/>
</dbReference>
<dbReference type="PANTHER" id="PTHR44489:SF8">
    <property type="entry name" value="ZINC FINGER CCCH DOMAIN-CONTAINING PROTEIN 59"/>
    <property type="match status" value="1"/>
</dbReference>
<evidence type="ECO:0000313" key="3">
    <source>
        <dbReference type="EMBL" id="TVU25698.1"/>
    </source>
</evidence>
<proteinExistence type="predicted"/>
<feature type="region of interest" description="Disordered" evidence="2">
    <location>
        <begin position="1"/>
        <end position="23"/>
    </location>
</feature>
<name>A0A5J9UQS0_9POAL</name>
<feature type="repeat" description="WD" evidence="1">
    <location>
        <begin position="179"/>
        <end position="201"/>
    </location>
</feature>
<dbReference type="EMBL" id="RWGY01000013">
    <property type="protein sequence ID" value="TVU25698.1"/>
    <property type="molecule type" value="Genomic_DNA"/>
</dbReference>
<feature type="compositionally biased region" description="Gly residues" evidence="2">
    <location>
        <begin position="69"/>
        <end position="89"/>
    </location>
</feature>
<evidence type="ECO:0000313" key="4">
    <source>
        <dbReference type="Proteomes" id="UP000324897"/>
    </source>
</evidence>
<dbReference type="InterPro" id="IPR015943">
    <property type="entry name" value="WD40/YVTN_repeat-like_dom_sf"/>
</dbReference>
<dbReference type="Proteomes" id="UP000324897">
    <property type="component" value="Chromosome 2"/>
</dbReference>
<dbReference type="AlphaFoldDB" id="A0A5J9UQS0"/>
<feature type="non-terminal residue" evidence="3">
    <location>
        <position position="1"/>
    </location>
</feature>
<sequence>MGKKRKRKTPLGSLAPPAAAAVAPSATIACPSSLLWSRAEAASQRAQGCKRPSFGSGAEQIRTATNGFFPGGGRGGECRGGGSGGGGGEGDGEGEEGWGAGTGVAGTPLRETDADVLMTSSALPSSFPKTRSRRRGRLRPPIARTWSGCVEVIEMGGKVGCMINHGPWVLLESQSTWSLFFGSLDKTIKVWDLTTLQCIQTLSEHKAVVKSVLWDQKLLSCSLDKTVKVWTLLESRSLEMQHIEEHVSIAFLHLSHWSIILFFCLLLSEVKTSYL</sequence>
<keyword evidence="1" id="KW-0853">WD repeat</keyword>
<evidence type="ECO:0000256" key="1">
    <source>
        <dbReference type="PROSITE-ProRule" id="PRU00221"/>
    </source>
</evidence>
<gene>
    <name evidence="3" type="ORF">EJB05_28203</name>
</gene>
<dbReference type="InterPro" id="IPR036322">
    <property type="entry name" value="WD40_repeat_dom_sf"/>
</dbReference>
<organism evidence="3 4">
    <name type="scientific">Eragrostis curvula</name>
    <name type="common">weeping love grass</name>
    <dbReference type="NCBI Taxonomy" id="38414"/>
    <lineage>
        <taxon>Eukaryota</taxon>
        <taxon>Viridiplantae</taxon>
        <taxon>Streptophyta</taxon>
        <taxon>Embryophyta</taxon>
        <taxon>Tracheophyta</taxon>
        <taxon>Spermatophyta</taxon>
        <taxon>Magnoliopsida</taxon>
        <taxon>Liliopsida</taxon>
        <taxon>Poales</taxon>
        <taxon>Poaceae</taxon>
        <taxon>PACMAD clade</taxon>
        <taxon>Chloridoideae</taxon>
        <taxon>Eragrostideae</taxon>
        <taxon>Eragrostidinae</taxon>
        <taxon>Eragrostis</taxon>
    </lineage>
</organism>
<dbReference type="PANTHER" id="PTHR44489">
    <property type="match status" value="1"/>
</dbReference>
<dbReference type="SMART" id="SM00320">
    <property type="entry name" value="WD40"/>
    <property type="match status" value="2"/>
</dbReference>
<dbReference type="InterPro" id="IPR001680">
    <property type="entry name" value="WD40_rpt"/>
</dbReference>
<evidence type="ECO:0000256" key="2">
    <source>
        <dbReference type="SAM" id="MobiDB-lite"/>
    </source>
</evidence>
<keyword evidence="4" id="KW-1185">Reference proteome</keyword>
<dbReference type="PROSITE" id="PS50082">
    <property type="entry name" value="WD_REPEATS_2"/>
    <property type="match status" value="2"/>
</dbReference>
<dbReference type="SUPFAM" id="SSF50978">
    <property type="entry name" value="WD40 repeat-like"/>
    <property type="match status" value="1"/>
</dbReference>
<reference evidence="3 4" key="1">
    <citation type="journal article" date="2019" name="Sci. Rep.">
        <title>A high-quality genome of Eragrostis curvula grass provides insights into Poaceae evolution and supports new strategies to enhance forage quality.</title>
        <authorList>
            <person name="Carballo J."/>
            <person name="Santos B.A.C.M."/>
            <person name="Zappacosta D."/>
            <person name="Garbus I."/>
            <person name="Selva J.P."/>
            <person name="Gallo C.A."/>
            <person name="Diaz A."/>
            <person name="Albertini E."/>
            <person name="Caccamo M."/>
            <person name="Echenique V."/>
        </authorList>
    </citation>
    <scope>NUCLEOTIDE SEQUENCE [LARGE SCALE GENOMIC DNA]</scope>
    <source>
        <strain evidence="4">cv. Victoria</strain>
        <tissue evidence="3">Leaf</tissue>
    </source>
</reference>
<protein>
    <submittedName>
        <fullName evidence="3">Uncharacterized protein</fullName>
    </submittedName>
</protein>
<dbReference type="OrthoDB" id="19711at2759"/>
<feature type="repeat" description="WD" evidence="1">
    <location>
        <begin position="202"/>
        <end position="240"/>
    </location>
</feature>
<dbReference type="InterPro" id="IPR044715">
    <property type="entry name" value="WDR86-like"/>
</dbReference>
<accession>A0A5J9UQS0</accession>
<comment type="caution">
    <text evidence="3">The sequence shown here is derived from an EMBL/GenBank/DDBJ whole genome shotgun (WGS) entry which is preliminary data.</text>
</comment>